<protein>
    <submittedName>
        <fullName evidence="3">Uncharacterized protein</fullName>
    </submittedName>
</protein>
<gene>
    <name evidence="3" type="ordered locus">Desac_2732</name>
</gene>
<dbReference type="RefSeq" id="WP_013707655.1">
    <property type="nucleotide sequence ID" value="NC_015388.1"/>
</dbReference>
<dbReference type="Proteomes" id="UP000000483">
    <property type="component" value="Chromosome"/>
</dbReference>
<proteinExistence type="predicted"/>
<evidence type="ECO:0000256" key="2">
    <source>
        <dbReference type="SAM" id="Phobius"/>
    </source>
</evidence>
<keyword evidence="4" id="KW-1185">Reference proteome</keyword>
<feature type="region of interest" description="Disordered" evidence="1">
    <location>
        <begin position="62"/>
        <end position="85"/>
    </location>
</feature>
<keyword evidence="2" id="KW-1133">Transmembrane helix</keyword>
<accession>F2NDX8</accession>
<dbReference type="AlphaFoldDB" id="F2NDX8"/>
<keyword evidence="2" id="KW-0812">Transmembrane</keyword>
<dbReference type="KEGG" id="dao:Desac_2732"/>
<sequence>MRWIFGFGVRFFCCFIAAKFLLRAVEADSPAYIVGLSLLLTVNLYWFDLSKYGGKLPFPWRSPTPEQGDKHEKRVLRLPPPEADT</sequence>
<feature type="transmembrane region" description="Helical" evidence="2">
    <location>
        <begin position="31"/>
        <end position="47"/>
    </location>
</feature>
<evidence type="ECO:0000313" key="3">
    <source>
        <dbReference type="EMBL" id="AEB10546.1"/>
    </source>
</evidence>
<dbReference type="EMBL" id="CP002629">
    <property type="protein sequence ID" value="AEB10546.1"/>
    <property type="molecule type" value="Genomic_DNA"/>
</dbReference>
<keyword evidence="2" id="KW-0472">Membrane</keyword>
<evidence type="ECO:0000256" key="1">
    <source>
        <dbReference type="SAM" id="MobiDB-lite"/>
    </source>
</evidence>
<feature type="transmembrane region" description="Helical" evidence="2">
    <location>
        <begin position="7"/>
        <end position="25"/>
    </location>
</feature>
<dbReference type="HOGENOM" id="CLU_2507209_0_0_7"/>
<evidence type="ECO:0000313" key="4">
    <source>
        <dbReference type="Proteomes" id="UP000000483"/>
    </source>
</evidence>
<dbReference type="STRING" id="880072.Desac_2732"/>
<reference evidence="4" key="2">
    <citation type="submission" date="2011-03" db="EMBL/GenBank/DDBJ databases">
        <title>The complete genome of Desulfobacca acetoxidans DSM 11109.</title>
        <authorList>
            <consortium name="US DOE Joint Genome Institute (JGI-PGF)"/>
            <person name="Lucas S."/>
            <person name="Copeland A."/>
            <person name="Lapidus A."/>
            <person name="Bruce D."/>
            <person name="Goodwin L."/>
            <person name="Pitluck S."/>
            <person name="Peters L."/>
            <person name="Kyrpides N."/>
            <person name="Mavromatis K."/>
            <person name="Ivanova N."/>
            <person name="Ovchinnikova G."/>
            <person name="Teshima H."/>
            <person name="Detter J.C."/>
            <person name="Han C."/>
            <person name="Land M."/>
            <person name="Hauser L."/>
            <person name="Markowitz V."/>
            <person name="Cheng J.-F."/>
            <person name="Hugenholtz P."/>
            <person name="Woyke T."/>
            <person name="Wu D."/>
            <person name="Spring S."/>
            <person name="Schueler E."/>
            <person name="Brambilla E."/>
            <person name="Klenk H.-P."/>
            <person name="Eisen J.A."/>
        </authorList>
    </citation>
    <scope>NUCLEOTIDE SEQUENCE [LARGE SCALE GENOMIC DNA]</scope>
    <source>
        <strain evidence="4">ATCC 700848 / DSM 11109 / ASRB2</strain>
    </source>
</reference>
<name>F2NDX8_DESAR</name>
<reference evidence="3 4" key="1">
    <citation type="journal article" date="2011" name="Stand. Genomic Sci.">
        <title>Complete genome sequence of the acetate-degrading sulfate reducer Desulfobacca acetoxidans type strain (ASRB2).</title>
        <authorList>
            <person name="Goker M."/>
            <person name="Teshima H."/>
            <person name="Lapidus A."/>
            <person name="Nolan M."/>
            <person name="Lucas S."/>
            <person name="Hammon N."/>
            <person name="Deshpande S."/>
            <person name="Cheng J.F."/>
            <person name="Tapia R."/>
            <person name="Han C."/>
            <person name="Goodwin L."/>
            <person name="Pitluck S."/>
            <person name="Huntemann M."/>
            <person name="Liolios K."/>
            <person name="Ivanova N."/>
            <person name="Pagani I."/>
            <person name="Mavromatis K."/>
            <person name="Ovchinikova G."/>
            <person name="Pati A."/>
            <person name="Chen A."/>
            <person name="Palaniappan K."/>
            <person name="Land M."/>
            <person name="Hauser L."/>
            <person name="Brambilla E.M."/>
            <person name="Rohde M."/>
            <person name="Spring S."/>
            <person name="Detter J.C."/>
            <person name="Woyke T."/>
            <person name="Bristow J."/>
            <person name="Eisen J.A."/>
            <person name="Markowitz V."/>
            <person name="Hugenholtz P."/>
            <person name="Kyrpides N.C."/>
            <person name="Klenk H.P."/>
        </authorList>
    </citation>
    <scope>NUCLEOTIDE SEQUENCE [LARGE SCALE GENOMIC DNA]</scope>
    <source>
        <strain evidence="4">ATCC 700848 / DSM 11109 / ASRB2</strain>
    </source>
</reference>
<organism evidence="3 4">
    <name type="scientific">Desulfobacca acetoxidans (strain ATCC 700848 / DSM 11109 / ASRB2)</name>
    <dbReference type="NCBI Taxonomy" id="880072"/>
    <lineage>
        <taxon>Bacteria</taxon>
        <taxon>Pseudomonadati</taxon>
        <taxon>Thermodesulfobacteriota</taxon>
        <taxon>Desulfobaccia</taxon>
        <taxon>Desulfobaccales</taxon>
        <taxon>Desulfobaccaceae</taxon>
        <taxon>Desulfobacca</taxon>
    </lineage>
</organism>